<reference evidence="2 3" key="1">
    <citation type="submission" date="2019-03" db="EMBL/GenBank/DDBJ databases">
        <title>Halomonas marinisediminis sp. nov., a moderately halophilic bacterium isolated from the Bohai Gulf.</title>
        <authorList>
            <person name="Ji X."/>
        </authorList>
    </citation>
    <scope>NUCLEOTIDE SEQUENCE [LARGE SCALE GENOMIC DNA]</scope>
    <source>
        <strain evidence="2 3">204</strain>
    </source>
</reference>
<evidence type="ECO:0000256" key="1">
    <source>
        <dbReference type="SAM" id="Phobius"/>
    </source>
</evidence>
<protein>
    <submittedName>
        <fullName evidence="2">Multidrug MFS transporter</fullName>
    </submittedName>
</protein>
<name>A0ABY2D6N1_9GAMM</name>
<keyword evidence="1" id="KW-0472">Membrane</keyword>
<accession>A0ABY2D6N1</accession>
<dbReference type="EMBL" id="SLTR01000523">
    <property type="protein sequence ID" value="TDA81590.1"/>
    <property type="molecule type" value="Genomic_DNA"/>
</dbReference>
<proteinExistence type="predicted"/>
<feature type="non-terminal residue" evidence="2">
    <location>
        <position position="88"/>
    </location>
</feature>
<organism evidence="2 3">
    <name type="scientific">Halomonas marinisediminis</name>
    <dbReference type="NCBI Taxonomy" id="2546095"/>
    <lineage>
        <taxon>Bacteria</taxon>
        <taxon>Pseudomonadati</taxon>
        <taxon>Pseudomonadota</taxon>
        <taxon>Gammaproteobacteria</taxon>
        <taxon>Oceanospirillales</taxon>
        <taxon>Halomonadaceae</taxon>
        <taxon>Halomonas</taxon>
    </lineage>
</organism>
<keyword evidence="1" id="KW-0812">Transmembrane</keyword>
<sequence>AETFHLWFAVIALLASSASYINSRLVVRLGMRRMVRGVLTGQIAVSGVFLSVSVVGWPEALHFWAYFVWVTGVFFMAGMTLGNLNAIA</sequence>
<feature type="non-terminal residue" evidence="2">
    <location>
        <position position="1"/>
    </location>
</feature>
<feature type="transmembrane region" description="Helical" evidence="1">
    <location>
        <begin position="63"/>
        <end position="84"/>
    </location>
</feature>
<evidence type="ECO:0000313" key="3">
    <source>
        <dbReference type="Proteomes" id="UP000294823"/>
    </source>
</evidence>
<feature type="transmembrane region" description="Helical" evidence="1">
    <location>
        <begin position="6"/>
        <end position="27"/>
    </location>
</feature>
<evidence type="ECO:0000313" key="2">
    <source>
        <dbReference type="EMBL" id="TDA81590.1"/>
    </source>
</evidence>
<dbReference type="Proteomes" id="UP000294823">
    <property type="component" value="Unassembled WGS sequence"/>
</dbReference>
<dbReference type="Gene3D" id="1.20.1720.10">
    <property type="entry name" value="Multidrug resistance protein D"/>
    <property type="match status" value="1"/>
</dbReference>
<feature type="transmembrane region" description="Helical" evidence="1">
    <location>
        <begin position="39"/>
        <end position="57"/>
    </location>
</feature>
<gene>
    <name evidence="2" type="ORF">E0702_17650</name>
</gene>
<keyword evidence="1" id="KW-1133">Transmembrane helix</keyword>
<keyword evidence="3" id="KW-1185">Reference proteome</keyword>
<comment type="caution">
    <text evidence="2">The sequence shown here is derived from an EMBL/GenBank/DDBJ whole genome shotgun (WGS) entry which is preliminary data.</text>
</comment>